<dbReference type="GO" id="GO:0004820">
    <property type="term" value="F:glycine-tRNA ligase activity"/>
    <property type="evidence" value="ECO:0007669"/>
    <property type="project" value="UniProtKB-UniRule"/>
</dbReference>
<organism evidence="9 10">
    <name type="scientific">Prochlorococcus marinus XMU1408</name>
    <dbReference type="NCBI Taxonomy" id="2213228"/>
    <lineage>
        <taxon>Bacteria</taxon>
        <taxon>Bacillati</taxon>
        <taxon>Cyanobacteriota</taxon>
        <taxon>Cyanophyceae</taxon>
        <taxon>Synechococcales</taxon>
        <taxon>Prochlorococcaceae</taxon>
        <taxon>Prochlorococcus</taxon>
    </lineage>
</organism>
<dbReference type="CDD" id="cd00733">
    <property type="entry name" value="GlyRS_alpha_core"/>
    <property type="match status" value="1"/>
</dbReference>
<dbReference type="PANTHER" id="PTHR30075">
    <property type="entry name" value="GLYCYL-TRNA SYNTHETASE"/>
    <property type="match status" value="1"/>
</dbReference>
<proteinExistence type="inferred from homology"/>
<name>A0A318R1T4_PROMR</name>
<evidence type="ECO:0000313" key="9">
    <source>
        <dbReference type="EMBL" id="PYE01127.1"/>
    </source>
</evidence>
<evidence type="ECO:0000256" key="8">
    <source>
        <dbReference type="HAMAP-Rule" id="MF_00254"/>
    </source>
</evidence>
<gene>
    <name evidence="8 9" type="primary">glyQ</name>
    <name evidence="9" type="ORF">DNJ73_06775</name>
</gene>
<comment type="catalytic activity">
    <reaction evidence="7 8">
        <text>tRNA(Gly) + glycine + ATP = glycyl-tRNA(Gly) + AMP + diphosphate</text>
        <dbReference type="Rhea" id="RHEA:16013"/>
        <dbReference type="Rhea" id="RHEA-COMP:9664"/>
        <dbReference type="Rhea" id="RHEA-COMP:9683"/>
        <dbReference type="ChEBI" id="CHEBI:30616"/>
        <dbReference type="ChEBI" id="CHEBI:33019"/>
        <dbReference type="ChEBI" id="CHEBI:57305"/>
        <dbReference type="ChEBI" id="CHEBI:78442"/>
        <dbReference type="ChEBI" id="CHEBI:78522"/>
        <dbReference type="ChEBI" id="CHEBI:456215"/>
        <dbReference type="EC" id="6.1.1.14"/>
    </reaction>
</comment>
<reference evidence="9 10" key="1">
    <citation type="journal article" date="2018" name="Appl. Environ. Microbiol.">
        <title>Genome rearrangement shapes Prochlorococcus ecological adaptation.</title>
        <authorList>
            <person name="Yan W."/>
            <person name="Wei S."/>
            <person name="Wang Q."/>
            <person name="Xiao X."/>
            <person name="Zeng Q."/>
            <person name="Jiao N."/>
            <person name="Zhang R."/>
        </authorList>
    </citation>
    <scope>NUCLEOTIDE SEQUENCE [LARGE SCALE GENOMIC DNA]</scope>
    <source>
        <strain evidence="9 10">XMU1408</strain>
    </source>
</reference>
<dbReference type="InterPro" id="IPR045864">
    <property type="entry name" value="aa-tRNA-synth_II/BPL/LPL"/>
</dbReference>
<dbReference type="Gene3D" id="3.30.930.10">
    <property type="entry name" value="Bira Bifunctional Protein, Domain 2"/>
    <property type="match status" value="1"/>
</dbReference>
<evidence type="ECO:0000256" key="6">
    <source>
        <dbReference type="ARBA" id="ARBA00023146"/>
    </source>
</evidence>
<comment type="similarity">
    <text evidence="1 8">Belongs to the class-II aminoacyl-tRNA synthetase family.</text>
</comment>
<sequence length="289" mass="33372">MYFQDIISSLNKFWSDKGCLLLQPYDLEKGAGTMSPHSFLRAIGPEPWAVAYPEPCRRPTDGRYGDNPNRAQHYFQYQVLIKPSLDGIQEIYLSSLDVLGISAKDHDIRFVEDNWESPTLGAWGVGWEVWLDGMEVTQFTYFQQCGGLDCKPVSIEITYGLERLAMYLQNVESIWDLSWNKMTKYGQIWLPFEKGQCKYNFEESNSDNLRKLFEIYEEEAHQLITKKLPSPSLDYVLKCSHTFNLLEARGVISVTERTKIIARIRSLARKVAEAWVQEREVLGFPLCSN</sequence>
<dbReference type="RefSeq" id="WP_158466954.1">
    <property type="nucleotide sequence ID" value="NZ_QJUE01000005.1"/>
</dbReference>
<dbReference type="GO" id="GO:0006426">
    <property type="term" value="P:glycyl-tRNA aminoacylation"/>
    <property type="evidence" value="ECO:0007669"/>
    <property type="project" value="UniProtKB-UniRule"/>
</dbReference>
<dbReference type="GO" id="GO:0005829">
    <property type="term" value="C:cytosol"/>
    <property type="evidence" value="ECO:0007669"/>
    <property type="project" value="TreeGrafter"/>
</dbReference>
<dbReference type="Gene3D" id="1.20.58.180">
    <property type="entry name" value="Class II aaRS and biotin synthetases, domain 2"/>
    <property type="match status" value="1"/>
</dbReference>
<evidence type="ECO:0000256" key="3">
    <source>
        <dbReference type="ARBA" id="ARBA00022741"/>
    </source>
</evidence>
<keyword evidence="4 8" id="KW-0067">ATP-binding</keyword>
<dbReference type="InterPro" id="IPR002310">
    <property type="entry name" value="Gly-tRNA_ligase_asu"/>
</dbReference>
<evidence type="ECO:0000256" key="7">
    <source>
        <dbReference type="ARBA" id="ARBA00047937"/>
    </source>
</evidence>
<dbReference type="EC" id="6.1.1.14" evidence="8"/>
<dbReference type="FunFam" id="3.30.930.10:FF:000006">
    <property type="entry name" value="Glycine--tRNA ligase alpha subunit"/>
    <property type="match status" value="1"/>
</dbReference>
<keyword evidence="3 8" id="KW-0547">Nucleotide-binding</keyword>
<evidence type="ECO:0000313" key="10">
    <source>
        <dbReference type="Proteomes" id="UP000247807"/>
    </source>
</evidence>
<dbReference type="PANTHER" id="PTHR30075:SF2">
    <property type="entry name" value="GLYCINE--TRNA LIGASE, CHLOROPLASTIC_MITOCHONDRIAL 2"/>
    <property type="match status" value="1"/>
</dbReference>
<keyword evidence="2 8" id="KW-0436">Ligase</keyword>
<dbReference type="Proteomes" id="UP000247807">
    <property type="component" value="Unassembled WGS sequence"/>
</dbReference>
<comment type="subcellular location">
    <subcellularLocation>
        <location evidence="8">Cytoplasm</location>
    </subcellularLocation>
</comment>
<dbReference type="InterPro" id="IPR006194">
    <property type="entry name" value="Gly-tRNA-synth_heterodimer"/>
</dbReference>
<protein>
    <recommendedName>
        <fullName evidence="8">Glycine--tRNA ligase alpha subunit</fullName>
        <ecNumber evidence="8">6.1.1.14</ecNumber>
    </recommendedName>
    <alternativeName>
        <fullName evidence="8">Glycyl-tRNA synthetase alpha subunit</fullName>
        <shortName evidence="8">GlyRS</shortName>
    </alternativeName>
</protein>
<comment type="caution">
    <text evidence="9">The sequence shown here is derived from an EMBL/GenBank/DDBJ whole genome shotgun (WGS) entry which is preliminary data.</text>
</comment>
<dbReference type="Pfam" id="PF02091">
    <property type="entry name" value="tRNA-synt_2e"/>
    <property type="match status" value="1"/>
</dbReference>
<evidence type="ECO:0000256" key="2">
    <source>
        <dbReference type="ARBA" id="ARBA00022598"/>
    </source>
</evidence>
<evidence type="ECO:0000256" key="5">
    <source>
        <dbReference type="ARBA" id="ARBA00022917"/>
    </source>
</evidence>
<dbReference type="GO" id="GO:0005524">
    <property type="term" value="F:ATP binding"/>
    <property type="evidence" value="ECO:0007669"/>
    <property type="project" value="UniProtKB-UniRule"/>
</dbReference>
<dbReference type="EMBL" id="QJUE01000005">
    <property type="protein sequence ID" value="PYE01127.1"/>
    <property type="molecule type" value="Genomic_DNA"/>
</dbReference>
<evidence type="ECO:0000256" key="1">
    <source>
        <dbReference type="ARBA" id="ARBA00008226"/>
    </source>
</evidence>
<dbReference type="HAMAP" id="MF_00254">
    <property type="entry name" value="Gly_tRNA_synth_alpha"/>
    <property type="match status" value="1"/>
</dbReference>
<dbReference type="PRINTS" id="PR01044">
    <property type="entry name" value="TRNASYNTHGA"/>
</dbReference>
<dbReference type="PROSITE" id="PS50861">
    <property type="entry name" value="AA_TRNA_LIGASE_II_GLYAB"/>
    <property type="match status" value="1"/>
</dbReference>
<keyword evidence="8" id="KW-0963">Cytoplasm</keyword>
<dbReference type="NCBIfam" id="NF006827">
    <property type="entry name" value="PRK09348.1"/>
    <property type="match status" value="1"/>
</dbReference>
<comment type="subunit">
    <text evidence="8">Tetramer of two alpha and two beta subunits.</text>
</comment>
<dbReference type="NCBIfam" id="TIGR00388">
    <property type="entry name" value="glyQ"/>
    <property type="match status" value="1"/>
</dbReference>
<dbReference type="AlphaFoldDB" id="A0A318R1T4"/>
<accession>A0A318R1T4</accession>
<dbReference type="OrthoDB" id="9802183at2"/>
<keyword evidence="6 8" id="KW-0030">Aminoacyl-tRNA synthetase</keyword>
<dbReference type="SUPFAM" id="SSF55681">
    <property type="entry name" value="Class II aaRS and biotin synthetases"/>
    <property type="match status" value="1"/>
</dbReference>
<evidence type="ECO:0000256" key="4">
    <source>
        <dbReference type="ARBA" id="ARBA00022840"/>
    </source>
</evidence>
<keyword evidence="5 8" id="KW-0648">Protein biosynthesis</keyword>